<dbReference type="EMBL" id="JBHEZX010000007">
    <property type="protein sequence ID" value="MFC1411038.1"/>
    <property type="molecule type" value="Genomic_DNA"/>
</dbReference>
<evidence type="ECO:0000313" key="2">
    <source>
        <dbReference type="Proteomes" id="UP001592582"/>
    </source>
</evidence>
<comment type="caution">
    <text evidence="1">The sequence shown here is derived from an EMBL/GenBank/DDBJ whole genome shotgun (WGS) entry which is preliminary data.</text>
</comment>
<sequence>MSLNLFGSPSAHPSTVENERLEQMGALEPIAARARRRAVRAGDTEIDTGHLLHALLESDERALGLVTQLPTQATRLMGYLAQRSIGFGRDWRPGEGANAIRPRLSAPLAPPGWSRSAAAALERAALAALIRDRGEPDVLDLLAELVSDSECRAAAMLLGAGVELQGTVARVRAAAGRAAEQDEDGADEDGADDDGAGVGR</sequence>
<evidence type="ECO:0000313" key="1">
    <source>
        <dbReference type="EMBL" id="MFC1411038.1"/>
    </source>
</evidence>
<dbReference type="Gene3D" id="1.10.1780.10">
    <property type="entry name" value="Clp, N-terminal domain"/>
    <property type="match status" value="1"/>
</dbReference>
<reference evidence="1 2" key="1">
    <citation type="submission" date="2024-09" db="EMBL/GenBank/DDBJ databases">
        <authorList>
            <person name="Lee S.D."/>
        </authorList>
    </citation>
    <scope>NUCLEOTIDE SEQUENCE [LARGE SCALE GENOMIC DNA]</scope>
    <source>
        <strain evidence="1 2">N1-1</strain>
    </source>
</reference>
<organism evidence="1 2">
    <name type="scientific">Streptacidiphilus alkalitolerans</name>
    <dbReference type="NCBI Taxonomy" id="3342712"/>
    <lineage>
        <taxon>Bacteria</taxon>
        <taxon>Bacillati</taxon>
        <taxon>Actinomycetota</taxon>
        <taxon>Actinomycetes</taxon>
        <taxon>Kitasatosporales</taxon>
        <taxon>Streptomycetaceae</taxon>
        <taxon>Streptacidiphilus</taxon>
    </lineage>
</organism>
<proteinExistence type="predicted"/>
<name>A0ABV6VBI2_9ACTN</name>
<dbReference type="GO" id="GO:0006508">
    <property type="term" value="P:proteolysis"/>
    <property type="evidence" value="ECO:0007669"/>
    <property type="project" value="UniProtKB-KW"/>
</dbReference>
<accession>A0ABV6VBI2</accession>
<keyword evidence="1" id="KW-0378">Hydrolase</keyword>
<dbReference type="InterPro" id="IPR036628">
    <property type="entry name" value="Clp_N_dom_sf"/>
</dbReference>
<keyword evidence="2" id="KW-1185">Reference proteome</keyword>
<keyword evidence="1" id="KW-0645">Protease</keyword>
<protein>
    <submittedName>
        <fullName evidence="1">Clp protease N-terminal domain-containing protein</fullName>
    </submittedName>
</protein>
<dbReference type="Proteomes" id="UP001592582">
    <property type="component" value="Unassembled WGS sequence"/>
</dbReference>
<gene>
    <name evidence="1" type="ORF">ACEZDG_17400</name>
</gene>
<dbReference type="GO" id="GO:0008233">
    <property type="term" value="F:peptidase activity"/>
    <property type="evidence" value="ECO:0007669"/>
    <property type="project" value="UniProtKB-KW"/>
</dbReference>